<evidence type="ECO:0000256" key="6">
    <source>
        <dbReference type="ARBA" id="ARBA00048785"/>
    </source>
</evidence>
<dbReference type="GO" id="GO:0009231">
    <property type="term" value="P:riboflavin biosynthetic process"/>
    <property type="evidence" value="ECO:0007669"/>
    <property type="project" value="UniProtKB-UniPathway"/>
</dbReference>
<dbReference type="Pfam" id="PF00885">
    <property type="entry name" value="DMRL_synthase"/>
    <property type="match status" value="1"/>
</dbReference>
<comment type="caution">
    <text evidence="7">The sequence shown here is derived from an EMBL/GenBank/DDBJ whole genome shotgun (WGS) entry which is preliminary data.</text>
</comment>
<protein>
    <recommendedName>
        <fullName evidence="3">6,7-dimethyl-8-ribityllumazine synthase</fullName>
        <ecNumber evidence="3">2.5.1.78</ecNumber>
    </recommendedName>
</protein>
<proteinExistence type="inferred from homology"/>
<evidence type="ECO:0000256" key="2">
    <source>
        <dbReference type="ARBA" id="ARBA00007424"/>
    </source>
</evidence>
<dbReference type="GO" id="GO:0000906">
    <property type="term" value="F:6,7-dimethyl-8-ribityllumazine synthase activity"/>
    <property type="evidence" value="ECO:0007669"/>
    <property type="project" value="UniProtKB-EC"/>
</dbReference>
<sequence length="137" mass="15293">MNKILLVHTSWYSEYVKKMIDISSKIIQEMGFSIDSIKAPGSLELAALAKSKILKNSAEYSGVLFLGIVVRGDTSHYDLVTNETFRCIGDLSMEFVDVAFINNVLCVENEQQLIERLEKNTANNSKALLSLINEKSS</sequence>
<dbReference type="AlphaFoldDB" id="A0A368C6X9"/>
<evidence type="ECO:0000256" key="4">
    <source>
        <dbReference type="ARBA" id="ARBA00022619"/>
    </source>
</evidence>
<dbReference type="Gene3D" id="3.40.50.960">
    <property type="entry name" value="Lumazine/riboflavin synthase"/>
    <property type="match status" value="1"/>
</dbReference>
<dbReference type="PANTHER" id="PTHR21058:SF0">
    <property type="entry name" value="6,7-DIMETHYL-8-RIBITYLLUMAZINE SYNTHASE"/>
    <property type="match status" value="1"/>
</dbReference>
<evidence type="ECO:0000313" key="7">
    <source>
        <dbReference type="EMBL" id="RCL44792.1"/>
    </source>
</evidence>
<dbReference type="InterPro" id="IPR002180">
    <property type="entry name" value="LS/RS"/>
</dbReference>
<dbReference type="SUPFAM" id="SSF52121">
    <property type="entry name" value="Lumazine synthase"/>
    <property type="match status" value="1"/>
</dbReference>
<dbReference type="InterPro" id="IPR034964">
    <property type="entry name" value="LS"/>
</dbReference>
<dbReference type="EMBL" id="QOPI01000009">
    <property type="protein sequence ID" value="RCL44792.1"/>
    <property type="molecule type" value="Genomic_DNA"/>
</dbReference>
<dbReference type="InterPro" id="IPR036467">
    <property type="entry name" value="LS/RS_sf"/>
</dbReference>
<name>A0A368C6X9_9GAMM</name>
<comment type="pathway">
    <text evidence="1">Cofactor biosynthesis; riboflavin biosynthesis; riboflavin from 2-hydroxy-3-oxobutyl phosphate and 5-amino-6-(D-ribitylamino)uracil: step 1/2.</text>
</comment>
<dbReference type="PANTHER" id="PTHR21058">
    <property type="entry name" value="6,7-DIMETHYL-8-RIBITYLLUMAZINE SYNTHASE DMRL SYNTHASE LUMAZINE SYNTHASE"/>
    <property type="match status" value="1"/>
</dbReference>
<gene>
    <name evidence="7" type="ORF">DBW92_02440</name>
</gene>
<reference evidence="7 8" key="1">
    <citation type="journal article" date="2018" name="Microbiome">
        <title>Fine metagenomic profile of the Mediterranean stratified and mixed water columns revealed by assembly and recruitment.</title>
        <authorList>
            <person name="Haro-Moreno J.M."/>
            <person name="Lopez-Perez M."/>
            <person name="De La Torre J.R."/>
            <person name="Picazo A."/>
            <person name="Camacho A."/>
            <person name="Rodriguez-Valera F."/>
        </authorList>
    </citation>
    <scope>NUCLEOTIDE SEQUENCE [LARGE SCALE GENOMIC DNA]</scope>
    <source>
        <strain evidence="7">MED-G78</strain>
    </source>
</reference>
<dbReference type="EC" id="2.5.1.78" evidence="3"/>
<keyword evidence="5" id="KW-0808">Transferase</keyword>
<comment type="catalytic activity">
    <reaction evidence="6">
        <text>(2S)-2-hydroxy-3-oxobutyl phosphate + 5-amino-6-(D-ribitylamino)uracil = 6,7-dimethyl-8-(1-D-ribityl)lumazine + phosphate + 2 H2O + H(+)</text>
        <dbReference type="Rhea" id="RHEA:26152"/>
        <dbReference type="ChEBI" id="CHEBI:15377"/>
        <dbReference type="ChEBI" id="CHEBI:15378"/>
        <dbReference type="ChEBI" id="CHEBI:15934"/>
        <dbReference type="ChEBI" id="CHEBI:43474"/>
        <dbReference type="ChEBI" id="CHEBI:58201"/>
        <dbReference type="ChEBI" id="CHEBI:58830"/>
        <dbReference type="EC" id="2.5.1.78"/>
    </reaction>
</comment>
<evidence type="ECO:0000256" key="3">
    <source>
        <dbReference type="ARBA" id="ARBA00012664"/>
    </source>
</evidence>
<evidence type="ECO:0000313" key="8">
    <source>
        <dbReference type="Proteomes" id="UP000252915"/>
    </source>
</evidence>
<keyword evidence="4" id="KW-0686">Riboflavin biosynthesis</keyword>
<evidence type="ECO:0000256" key="5">
    <source>
        <dbReference type="ARBA" id="ARBA00022679"/>
    </source>
</evidence>
<evidence type="ECO:0000256" key="1">
    <source>
        <dbReference type="ARBA" id="ARBA00004917"/>
    </source>
</evidence>
<organism evidence="7 8">
    <name type="scientific">SAR86 cluster bacterium</name>
    <dbReference type="NCBI Taxonomy" id="2030880"/>
    <lineage>
        <taxon>Bacteria</taxon>
        <taxon>Pseudomonadati</taxon>
        <taxon>Pseudomonadota</taxon>
        <taxon>Gammaproteobacteria</taxon>
        <taxon>SAR86 cluster</taxon>
    </lineage>
</organism>
<comment type="similarity">
    <text evidence="2">Belongs to the DMRL synthase family.</text>
</comment>
<accession>A0A368C6X9</accession>
<dbReference type="GO" id="GO:0009349">
    <property type="term" value="C:riboflavin synthase complex"/>
    <property type="evidence" value="ECO:0007669"/>
    <property type="project" value="InterPro"/>
</dbReference>
<dbReference type="Proteomes" id="UP000252915">
    <property type="component" value="Unassembled WGS sequence"/>
</dbReference>
<dbReference type="UniPathway" id="UPA00275">
    <property type="reaction ID" value="UER00404"/>
</dbReference>